<evidence type="ECO:0000256" key="2">
    <source>
        <dbReference type="ARBA" id="ARBA00008231"/>
    </source>
</evidence>
<keyword evidence="3" id="KW-0809">Transit peptide</keyword>
<dbReference type="Proteomes" id="UP000053342">
    <property type="component" value="Unassembled WGS sequence"/>
</dbReference>
<dbReference type="GeneID" id="27360027"/>
<dbReference type="RefSeq" id="XP_016260995.1">
    <property type="nucleotide sequence ID" value="XM_016409241.1"/>
</dbReference>
<evidence type="ECO:0000256" key="3">
    <source>
        <dbReference type="ARBA" id="ARBA00022946"/>
    </source>
</evidence>
<keyword evidence="5" id="KW-0143">Chaperone</keyword>
<dbReference type="EMBL" id="KN847338">
    <property type="protein sequence ID" value="KIW40779.1"/>
    <property type="molecule type" value="Genomic_DNA"/>
</dbReference>
<feature type="compositionally biased region" description="Pro residues" evidence="6">
    <location>
        <begin position="54"/>
        <end position="63"/>
    </location>
</feature>
<dbReference type="SUPFAM" id="SSF160909">
    <property type="entry name" value="ATP12-like"/>
    <property type="match status" value="1"/>
</dbReference>
<proteinExistence type="inferred from homology"/>
<dbReference type="InterPro" id="IPR042272">
    <property type="entry name" value="ATP12_ATP_synth-F1-assembly_N"/>
</dbReference>
<dbReference type="InterPro" id="IPR023335">
    <property type="entry name" value="ATP12_ortho_dom_sf"/>
</dbReference>
<dbReference type="HOGENOM" id="CLU_047893_1_1_1"/>
<dbReference type="Pfam" id="PF07542">
    <property type="entry name" value="ATP12"/>
    <property type="match status" value="1"/>
</dbReference>
<evidence type="ECO:0000256" key="4">
    <source>
        <dbReference type="ARBA" id="ARBA00023128"/>
    </source>
</evidence>
<dbReference type="PANTHER" id="PTHR21013:SF10">
    <property type="entry name" value="ATP SYNTHASE MITOCHONDRIAL F1 COMPLEX ASSEMBLY FACTOR 2"/>
    <property type="match status" value="1"/>
</dbReference>
<protein>
    <recommendedName>
        <fullName evidence="9">ATP synthase mitochondrial F1 complex assembly factor 2</fullName>
    </recommendedName>
</protein>
<dbReference type="STRING" id="215243.A0A0D2DYY0"/>
<gene>
    <name evidence="7" type="ORF">PV06_07953</name>
</gene>
<evidence type="ECO:0000256" key="6">
    <source>
        <dbReference type="SAM" id="MobiDB-lite"/>
    </source>
</evidence>
<dbReference type="InterPro" id="IPR011419">
    <property type="entry name" value="ATP12_ATP_synth-F1-assembly"/>
</dbReference>
<reference evidence="7 8" key="1">
    <citation type="submission" date="2015-01" db="EMBL/GenBank/DDBJ databases">
        <title>The Genome Sequence of Exophiala oligosperma CBS72588.</title>
        <authorList>
            <consortium name="The Broad Institute Genomics Platform"/>
            <person name="Cuomo C."/>
            <person name="de Hoog S."/>
            <person name="Gorbushina A."/>
            <person name="Stielow B."/>
            <person name="Teixiera M."/>
            <person name="Abouelleil A."/>
            <person name="Chapman S.B."/>
            <person name="Priest M."/>
            <person name="Young S.K."/>
            <person name="Wortman J."/>
            <person name="Nusbaum C."/>
            <person name="Birren B."/>
        </authorList>
    </citation>
    <scope>NUCLEOTIDE SEQUENCE [LARGE SCALE GENOMIC DNA]</scope>
    <source>
        <strain evidence="7 8">CBS 72588</strain>
    </source>
</reference>
<dbReference type="Gene3D" id="1.10.3580.10">
    <property type="entry name" value="ATP12 ATPase"/>
    <property type="match status" value="1"/>
</dbReference>
<evidence type="ECO:0008006" key="9">
    <source>
        <dbReference type="Google" id="ProtNLM"/>
    </source>
</evidence>
<comment type="similarity">
    <text evidence="2">Belongs to the ATP12 family.</text>
</comment>
<dbReference type="OrthoDB" id="5322896at2759"/>
<dbReference type="GO" id="GO:0005739">
    <property type="term" value="C:mitochondrion"/>
    <property type="evidence" value="ECO:0007669"/>
    <property type="project" value="UniProtKB-SubCell"/>
</dbReference>
<evidence type="ECO:0000313" key="7">
    <source>
        <dbReference type="EMBL" id="KIW40779.1"/>
    </source>
</evidence>
<evidence type="ECO:0000313" key="8">
    <source>
        <dbReference type="Proteomes" id="UP000053342"/>
    </source>
</evidence>
<evidence type="ECO:0000256" key="1">
    <source>
        <dbReference type="ARBA" id="ARBA00004173"/>
    </source>
</evidence>
<dbReference type="PANTHER" id="PTHR21013">
    <property type="entry name" value="ATP SYNTHASE MITOCHONDRIAL F1 COMPLEX ASSEMBLY FACTOR 2/ATP12 PROTEIN, MITOCHONDRIAL PRECURSOR"/>
    <property type="match status" value="1"/>
</dbReference>
<accession>A0A0D2DYY0</accession>
<dbReference type="Gene3D" id="3.30.2180.10">
    <property type="entry name" value="ATP12-like"/>
    <property type="match status" value="1"/>
</dbReference>
<dbReference type="AlphaFoldDB" id="A0A0D2DYY0"/>
<keyword evidence="4" id="KW-0496">Mitochondrion</keyword>
<sequence length="388" mass="42752">MPVVVSATVAAMRTHAVRLSRPWRGQRSCPLPSFRPLSTTPSRFANALPITATGPPPDPPTPASGPYSDKVTERRRKAALLEAGKEIRAAAAASQSPGKKSSSPLKRRFWKDVHIRESPSGGFEVYLDARPVRTPSKTILTIPKSKPHLAHAIAIEWDMLESAQQALKNHNIPMTSTTARAQDIAEAEARGDHTIRNEIIKVMMGYLDTDTLLCWVPEQQSFDDGTGPLDTQTETKKETLRQRQIRIATPILAFLNTSVWPGVEIKPVLDEGSIMPVRQSEVTRSVIQGWIAGLPAFELAALERAVLATKSLLVGTRLLIEWSEEFRDLQRGGPDDARFGIEEAAEAATLEVRWQTAMWGEVEDTHDVDNEDIRRQLGSAILLVSGGR</sequence>
<comment type="subcellular location">
    <subcellularLocation>
        <location evidence="1">Mitochondrion</location>
    </subcellularLocation>
</comment>
<evidence type="ECO:0000256" key="5">
    <source>
        <dbReference type="ARBA" id="ARBA00023186"/>
    </source>
</evidence>
<feature type="region of interest" description="Disordered" evidence="6">
    <location>
        <begin position="47"/>
        <end position="73"/>
    </location>
</feature>
<keyword evidence="8" id="KW-1185">Reference proteome</keyword>
<dbReference type="VEuPathDB" id="FungiDB:PV06_07953"/>
<name>A0A0D2DYY0_9EURO</name>
<dbReference type="GO" id="GO:0033615">
    <property type="term" value="P:mitochondrial proton-transporting ATP synthase complex assembly"/>
    <property type="evidence" value="ECO:0007669"/>
    <property type="project" value="TreeGrafter"/>
</dbReference>
<organism evidence="7 8">
    <name type="scientific">Exophiala oligosperma</name>
    <dbReference type="NCBI Taxonomy" id="215243"/>
    <lineage>
        <taxon>Eukaryota</taxon>
        <taxon>Fungi</taxon>
        <taxon>Dikarya</taxon>
        <taxon>Ascomycota</taxon>
        <taxon>Pezizomycotina</taxon>
        <taxon>Eurotiomycetes</taxon>
        <taxon>Chaetothyriomycetidae</taxon>
        <taxon>Chaetothyriales</taxon>
        <taxon>Herpotrichiellaceae</taxon>
        <taxon>Exophiala</taxon>
    </lineage>
</organism>